<dbReference type="Gene3D" id="3.40.50.300">
    <property type="entry name" value="P-loop containing nucleotide triphosphate hydrolases"/>
    <property type="match status" value="1"/>
</dbReference>
<feature type="binding site" evidence="2">
    <location>
        <begin position="116"/>
        <end position="119"/>
    </location>
    <ligand>
        <name>ATP</name>
        <dbReference type="ChEBI" id="CHEBI:30616"/>
    </ligand>
</feature>
<name>A0ABT8TII4_9GAMM</name>
<reference evidence="3" key="1">
    <citation type="submission" date="2023-07" db="EMBL/GenBank/DDBJ databases">
        <title>Gilvimarinus algae sp. nov., isolated from the surface of Kelp.</title>
        <authorList>
            <person name="Sun Y.Y."/>
            <person name="Gong Y."/>
            <person name="Du Z.J."/>
        </authorList>
    </citation>
    <scope>NUCLEOTIDE SEQUENCE</scope>
    <source>
        <strain evidence="3">SDUM040014</strain>
    </source>
</reference>
<keyword evidence="2" id="KW-0963">Cytoplasm</keyword>
<comment type="caution">
    <text evidence="3">The sequence shown here is derived from an EMBL/GenBank/DDBJ whole genome shotgun (WGS) entry which is preliminary data.</text>
</comment>
<feature type="active site" evidence="2">
    <location>
        <position position="37"/>
    </location>
</feature>
<dbReference type="InterPro" id="IPR004472">
    <property type="entry name" value="DTB_synth_BioD"/>
</dbReference>
<comment type="catalytic activity">
    <reaction evidence="2">
        <text>(7R,8S)-7,8-diammoniononanoate + CO2 + ATP = (4R,5S)-dethiobiotin + ADP + phosphate + 3 H(+)</text>
        <dbReference type="Rhea" id="RHEA:15805"/>
        <dbReference type="ChEBI" id="CHEBI:15378"/>
        <dbReference type="ChEBI" id="CHEBI:16526"/>
        <dbReference type="ChEBI" id="CHEBI:30616"/>
        <dbReference type="ChEBI" id="CHEBI:43474"/>
        <dbReference type="ChEBI" id="CHEBI:149469"/>
        <dbReference type="ChEBI" id="CHEBI:149473"/>
        <dbReference type="ChEBI" id="CHEBI:456216"/>
        <dbReference type="EC" id="6.3.3.3"/>
    </reaction>
</comment>
<dbReference type="Pfam" id="PF13500">
    <property type="entry name" value="AAA_26"/>
    <property type="match status" value="1"/>
</dbReference>
<dbReference type="HAMAP" id="MF_00336">
    <property type="entry name" value="BioD"/>
    <property type="match status" value="1"/>
</dbReference>
<accession>A0ABT8TII4</accession>
<dbReference type="PANTHER" id="PTHR43210:SF5">
    <property type="entry name" value="DETHIOBIOTIN SYNTHETASE"/>
    <property type="match status" value="1"/>
</dbReference>
<dbReference type="PANTHER" id="PTHR43210">
    <property type="entry name" value="DETHIOBIOTIN SYNTHETASE"/>
    <property type="match status" value="1"/>
</dbReference>
<evidence type="ECO:0000256" key="2">
    <source>
        <dbReference type="HAMAP-Rule" id="MF_00336"/>
    </source>
</evidence>
<evidence type="ECO:0000313" key="4">
    <source>
        <dbReference type="Proteomes" id="UP001168380"/>
    </source>
</evidence>
<keyword evidence="2 3" id="KW-0436">Ligase</keyword>
<comment type="subunit">
    <text evidence="2">Homodimer.</text>
</comment>
<proteinExistence type="inferred from homology"/>
<feature type="binding site" evidence="2">
    <location>
        <position position="54"/>
    </location>
    <ligand>
        <name>Mg(2+)</name>
        <dbReference type="ChEBI" id="CHEBI:18420"/>
    </ligand>
</feature>
<keyword evidence="2" id="KW-0067">ATP-binding</keyword>
<keyword evidence="2" id="KW-0479">Metal-binding</keyword>
<protein>
    <recommendedName>
        <fullName evidence="2">ATP-dependent dethiobiotin synthetase BioD</fullName>
        <ecNumber evidence="2">6.3.3.3</ecNumber>
    </recommendedName>
    <alternativeName>
        <fullName evidence="2">DTB synthetase</fullName>
        <shortName evidence="2">DTBS</shortName>
    </alternativeName>
    <alternativeName>
        <fullName evidence="2">Dethiobiotin synthase</fullName>
    </alternativeName>
</protein>
<evidence type="ECO:0000313" key="3">
    <source>
        <dbReference type="EMBL" id="MDO3383395.1"/>
    </source>
</evidence>
<keyword evidence="2" id="KW-0547">Nucleotide-binding</keyword>
<dbReference type="CDD" id="cd03109">
    <property type="entry name" value="DTBS"/>
    <property type="match status" value="1"/>
</dbReference>
<keyword evidence="4" id="KW-1185">Reference proteome</keyword>
<dbReference type="SUPFAM" id="SSF52540">
    <property type="entry name" value="P-loop containing nucleoside triphosphate hydrolases"/>
    <property type="match status" value="1"/>
</dbReference>
<dbReference type="EMBL" id="JAULRT010000060">
    <property type="protein sequence ID" value="MDO3383395.1"/>
    <property type="molecule type" value="Genomic_DNA"/>
</dbReference>
<comment type="similarity">
    <text evidence="2">Belongs to the dethiobiotin synthetase family.</text>
</comment>
<feature type="binding site" evidence="2">
    <location>
        <position position="16"/>
    </location>
    <ligand>
        <name>Mg(2+)</name>
        <dbReference type="ChEBI" id="CHEBI:18420"/>
    </ligand>
</feature>
<organism evidence="3 4">
    <name type="scientific">Gilvimarinus algae</name>
    <dbReference type="NCBI Taxonomy" id="3058037"/>
    <lineage>
        <taxon>Bacteria</taxon>
        <taxon>Pseudomonadati</taxon>
        <taxon>Pseudomonadota</taxon>
        <taxon>Gammaproteobacteria</taxon>
        <taxon>Cellvibrionales</taxon>
        <taxon>Cellvibrionaceae</taxon>
        <taxon>Gilvimarinus</taxon>
    </lineage>
</organism>
<comment type="function">
    <text evidence="2">Catalyzes a mechanistically unusual reaction, the ATP-dependent insertion of CO2 between the N7 and N8 nitrogen atoms of 7,8-diaminopelargonic acid (DAPA, also called 7,8-diammoniononanoate) to form a ureido ring.</text>
</comment>
<dbReference type="Proteomes" id="UP001168380">
    <property type="component" value="Unassembled WGS sequence"/>
</dbReference>
<feature type="binding site" evidence="2">
    <location>
        <position position="116"/>
    </location>
    <ligand>
        <name>Mg(2+)</name>
        <dbReference type="ChEBI" id="CHEBI:18420"/>
    </ligand>
</feature>
<keyword evidence="1 2" id="KW-0093">Biotin biosynthesis</keyword>
<gene>
    <name evidence="2 3" type="primary">bioD</name>
    <name evidence="3" type="ORF">QWI16_14525</name>
</gene>
<dbReference type="EC" id="6.3.3.3" evidence="2"/>
<sequence>MSQWFVTGTDTDVGKTRVAAALLYLARKRGLSTAALKPVAAGCEQTAVGLRNDDAVRLQAQCQPPLAYQVVNPVALEPAIAPHIAADQAGVSLSLAKLVSAARALLARRADFSLIEGAGGWRVPLNERETLAELAMALELPVILVVGVRLGCLNHALLTAEAVERDGLRLAGWVANLVDPQSLCIEENIATLKGRLAAPCLGTVPYLPATEAPDLAPYLDLDSLLSV</sequence>
<comment type="subcellular location">
    <subcellularLocation>
        <location evidence="2">Cytoplasm</location>
    </subcellularLocation>
</comment>
<feature type="binding site" evidence="2">
    <location>
        <begin position="205"/>
        <end position="207"/>
    </location>
    <ligand>
        <name>ATP</name>
        <dbReference type="ChEBI" id="CHEBI:30616"/>
    </ligand>
</feature>
<evidence type="ECO:0000256" key="1">
    <source>
        <dbReference type="ARBA" id="ARBA00022756"/>
    </source>
</evidence>
<comment type="caution">
    <text evidence="2">Lacks conserved residue(s) required for the propagation of feature annotation.</text>
</comment>
<dbReference type="PIRSF" id="PIRSF006755">
    <property type="entry name" value="DTB_synth"/>
    <property type="match status" value="1"/>
</dbReference>
<dbReference type="GO" id="GO:0004141">
    <property type="term" value="F:dethiobiotin synthase activity"/>
    <property type="evidence" value="ECO:0007669"/>
    <property type="project" value="UniProtKB-EC"/>
</dbReference>
<dbReference type="InterPro" id="IPR027417">
    <property type="entry name" value="P-loop_NTPase"/>
</dbReference>
<keyword evidence="2" id="KW-0460">Magnesium</keyword>
<dbReference type="RefSeq" id="WP_302714163.1">
    <property type="nucleotide sequence ID" value="NZ_JAULRT010000060.1"/>
</dbReference>
<dbReference type="NCBIfam" id="TIGR00347">
    <property type="entry name" value="bioD"/>
    <property type="match status" value="1"/>
</dbReference>
<feature type="binding site" evidence="2">
    <location>
        <position position="54"/>
    </location>
    <ligand>
        <name>ATP</name>
        <dbReference type="ChEBI" id="CHEBI:30616"/>
    </ligand>
</feature>
<comment type="pathway">
    <text evidence="2">Cofactor biosynthesis; biotin biosynthesis; biotin from 7,8-diaminononanoate: step 1/2.</text>
</comment>
<comment type="cofactor">
    <cofactor evidence="2">
        <name>Mg(2+)</name>
        <dbReference type="ChEBI" id="CHEBI:18420"/>
    </cofactor>
</comment>